<evidence type="ECO:0008006" key="5">
    <source>
        <dbReference type="Google" id="ProtNLM"/>
    </source>
</evidence>
<sequence>MRSRIFLYLFIFTLMFTVFIYVNDKKILDSRDSDITRLENKLEEEQEKNRTLLGENKDLSYFSLLNNEEAISYFEDRGINPEELSRLVENEIIARNKANEDNDLVPYAGMDGSMRINKVKLLNHKWIIADFTDGTYWGELFILYDIDENNNLILNTEKAFLYPGS</sequence>
<evidence type="ECO:0000256" key="2">
    <source>
        <dbReference type="SAM" id="Phobius"/>
    </source>
</evidence>
<organism evidence="3 4">
    <name type="scientific">Antarcticibacterium flavum</name>
    <dbReference type="NCBI Taxonomy" id="2058175"/>
    <lineage>
        <taxon>Bacteria</taxon>
        <taxon>Pseudomonadati</taxon>
        <taxon>Bacteroidota</taxon>
        <taxon>Flavobacteriia</taxon>
        <taxon>Flavobacteriales</taxon>
        <taxon>Flavobacteriaceae</taxon>
        <taxon>Antarcticibacterium</taxon>
    </lineage>
</organism>
<protein>
    <recommendedName>
        <fullName evidence="5">Hydrolase</fullName>
    </recommendedName>
</protein>
<feature type="transmembrane region" description="Helical" evidence="2">
    <location>
        <begin position="6"/>
        <end position="23"/>
    </location>
</feature>
<keyword evidence="2" id="KW-0812">Transmembrane</keyword>
<proteinExistence type="predicted"/>
<accession>A0A5B7X973</accession>
<feature type="coiled-coil region" evidence="1">
    <location>
        <begin position="28"/>
        <end position="55"/>
    </location>
</feature>
<reference evidence="3 4" key="1">
    <citation type="submission" date="2019-06" db="EMBL/GenBank/DDBJ databases">
        <title>Complete genome sequence of Antarcticibacterium flavum KCTC 52984T from an Antarctic marine sediment.</title>
        <authorList>
            <person name="Lee Y.M."/>
            <person name="Shin S.C."/>
        </authorList>
    </citation>
    <scope>NUCLEOTIDE SEQUENCE [LARGE SCALE GENOMIC DNA]</scope>
    <source>
        <strain evidence="3 4">KCTC 52984</strain>
    </source>
</reference>
<name>A0A5B7X973_9FLAO</name>
<dbReference type="Proteomes" id="UP000309016">
    <property type="component" value="Chromosome"/>
</dbReference>
<gene>
    <name evidence="3" type="ORF">FHG64_18810</name>
</gene>
<keyword evidence="2" id="KW-1133">Transmembrane helix</keyword>
<evidence type="ECO:0000256" key="1">
    <source>
        <dbReference type="SAM" id="Coils"/>
    </source>
</evidence>
<keyword evidence="4" id="KW-1185">Reference proteome</keyword>
<keyword evidence="1" id="KW-0175">Coiled coil</keyword>
<keyword evidence="2" id="KW-0472">Membrane</keyword>
<evidence type="ECO:0000313" key="4">
    <source>
        <dbReference type="Proteomes" id="UP000309016"/>
    </source>
</evidence>
<dbReference type="EMBL" id="CP040812">
    <property type="protein sequence ID" value="QCY71278.1"/>
    <property type="molecule type" value="Genomic_DNA"/>
</dbReference>
<dbReference type="KEGG" id="afla:FHG64_18810"/>
<dbReference type="AlphaFoldDB" id="A0A5B7X973"/>
<dbReference type="OrthoDB" id="1451701at2"/>
<evidence type="ECO:0000313" key="3">
    <source>
        <dbReference type="EMBL" id="QCY71278.1"/>
    </source>
</evidence>